<dbReference type="Pfam" id="PF01909">
    <property type="entry name" value="NTP_transf_2"/>
    <property type="match status" value="1"/>
</dbReference>
<dbReference type="AlphaFoldDB" id="A0A9W6IY43"/>
<evidence type="ECO:0000256" key="7">
    <source>
        <dbReference type="ARBA" id="ARBA00022840"/>
    </source>
</evidence>
<dbReference type="PANTHER" id="PTHR33571">
    <property type="entry name" value="SSL8005 PROTEIN"/>
    <property type="match status" value="1"/>
</dbReference>
<evidence type="ECO:0000256" key="5">
    <source>
        <dbReference type="ARBA" id="ARBA00022723"/>
    </source>
</evidence>
<feature type="domain" description="Polymerase nucleotidyl transferase" evidence="10">
    <location>
        <begin position="19"/>
        <end position="86"/>
    </location>
</feature>
<reference evidence="11" key="1">
    <citation type="journal article" date="2014" name="Int. J. Syst. Evol. Microbiol.">
        <title>Complete genome sequence of Corynebacterium casei LMG S-19264T (=DSM 44701T), isolated from a smear-ripened cheese.</title>
        <authorList>
            <consortium name="US DOE Joint Genome Institute (JGI-PGF)"/>
            <person name="Walter F."/>
            <person name="Albersmeier A."/>
            <person name="Kalinowski J."/>
            <person name="Ruckert C."/>
        </authorList>
    </citation>
    <scope>NUCLEOTIDE SEQUENCE</scope>
    <source>
        <strain evidence="11">VKM B-2347</strain>
    </source>
</reference>
<keyword evidence="4" id="KW-0548">Nucleotidyltransferase</keyword>
<dbReference type="GO" id="GO:0005524">
    <property type="term" value="F:ATP binding"/>
    <property type="evidence" value="ECO:0007669"/>
    <property type="project" value="UniProtKB-KW"/>
</dbReference>
<keyword evidence="7" id="KW-0067">ATP-binding</keyword>
<dbReference type="Proteomes" id="UP001143372">
    <property type="component" value="Unassembled WGS sequence"/>
</dbReference>
<evidence type="ECO:0000256" key="9">
    <source>
        <dbReference type="ARBA" id="ARBA00038276"/>
    </source>
</evidence>
<dbReference type="InterPro" id="IPR002934">
    <property type="entry name" value="Polymerase_NTP_transf_dom"/>
</dbReference>
<protein>
    <submittedName>
        <fullName evidence="11">Nucleotidyltransferase</fullName>
    </submittedName>
</protein>
<name>A0A9W6IY43_9HYPH</name>
<evidence type="ECO:0000256" key="2">
    <source>
        <dbReference type="ARBA" id="ARBA00022649"/>
    </source>
</evidence>
<evidence type="ECO:0000256" key="1">
    <source>
        <dbReference type="ARBA" id="ARBA00001946"/>
    </source>
</evidence>
<evidence type="ECO:0000256" key="4">
    <source>
        <dbReference type="ARBA" id="ARBA00022695"/>
    </source>
</evidence>
<dbReference type="PANTHER" id="PTHR33571:SF12">
    <property type="entry name" value="BSL3053 PROTEIN"/>
    <property type="match status" value="1"/>
</dbReference>
<evidence type="ECO:0000256" key="3">
    <source>
        <dbReference type="ARBA" id="ARBA00022679"/>
    </source>
</evidence>
<evidence type="ECO:0000256" key="6">
    <source>
        <dbReference type="ARBA" id="ARBA00022741"/>
    </source>
</evidence>
<keyword evidence="2" id="KW-1277">Toxin-antitoxin system</keyword>
<evidence type="ECO:0000259" key="10">
    <source>
        <dbReference type="Pfam" id="PF01909"/>
    </source>
</evidence>
<dbReference type="GO" id="GO:0016779">
    <property type="term" value="F:nucleotidyltransferase activity"/>
    <property type="evidence" value="ECO:0007669"/>
    <property type="project" value="UniProtKB-KW"/>
</dbReference>
<keyword evidence="8" id="KW-0460">Magnesium</keyword>
<evidence type="ECO:0000313" key="11">
    <source>
        <dbReference type="EMBL" id="GLK66847.1"/>
    </source>
</evidence>
<organism evidence="11 12">
    <name type="scientific">Hansschlegelia plantiphila</name>
    <dbReference type="NCBI Taxonomy" id="374655"/>
    <lineage>
        <taxon>Bacteria</taxon>
        <taxon>Pseudomonadati</taxon>
        <taxon>Pseudomonadota</taxon>
        <taxon>Alphaproteobacteria</taxon>
        <taxon>Hyphomicrobiales</taxon>
        <taxon>Methylopilaceae</taxon>
        <taxon>Hansschlegelia</taxon>
    </lineage>
</organism>
<gene>
    <name evidence="11" type="ORF">GCM10008179_04850</name>
</gene>
<sequence>MTMSREFLVRSLSALEPALQAEGVTHLALFGSRARADHRPDSDVDVVIDVRPGHRFSLLDLIGVAHEIEGRTGLPANVFMRRSLNSNFSKTLAEDEIKIF</sequence>
<evidence type="ECO:0000313" key="12">
    <source>
        <dbReference type="Proteomes" id="UP001143372"/>
    </source>
</evidence>
<comment type="similarity">
    <text evidence="9">Belongs to the MntA antitoxin family.</text>
</comment>
<keyword evidence="6" id="KW-0547">Nucleotide-binding</keyword>
<proteinExistence type="inferred from homology"/>
<comment type="cofactor">
    <cofactor evidence="1">
        <name>Mg(2+)</name>
        <dbReference type="ChEBI" id="CHEBI:18420"/>
    </cofactor>
</comment>
<keyword evidence="3" id="KW-0808">Transferase</keyword>
<dbReference type="InterPro" id="IPR043519">
    <property type="entry name" value="NT_sf"/>
</dbReference>
<keyword evidence="5" id="KW-0479">Metal-binding</keyword>
<dbReference type="Gene3D" id="3.30.460.10">
    <property type="entry name" value="Beta Polymerase, domain 2"/>
    <property type="match status" value="1"/>
</dbReference>
<dbReference type="SUPFAM" id="SSF81301">
    <property type="entry name" value="Nucleotidyltransferase"/>
    <property type="match status" value="1"/>
</dbReference>
<accession>A0A9W6IY43</accession>
<dbReference type="InterPro" id="IPR052038">
    <property type="entry name" value="Type-VII_TA_antitoxin"/>
</dbReference>
<evidence type="ECO:0000256" key="8">
    <source>
        <dbReference type="ARBA" id="ARBA00022842"/>
    </source>
</evidence>
<dbReference type="EMBL" id="BSFI01000002">
    <property type="protein sequence ID" value="GLK66847.1"/>
    <property type="molecule type" value="Genomic_DNA"/>
</dbReference>
<dbReference type="GO" id="GO:0046872">
    <property type="term" value="F:metal ion binding"/>
    <property type="evidence" value="ECO:0007669"/>
    <property type="project" value="UniProtKB-KW"/>
</dbReference>
<reference evidence="11" key="2">
    <citation type="submission" date="2023-01" db="EMBL/GenBank/DDBJ databases">
        <authorList>
            <person name="Sun Q."/>
            <person name="Evtushenko L."/>
        </authorList>
    </citation>
    <scope>NUCLEOTIDE SEQUENCE</scope>
    <source>
        <strain evidence="11">VKM B-2347</strain>
    </source>
</reference>
<comment type="caution">
    <text evidence="11">The sequence shown here is derived from an EMBL/GenBank/DDBJ whole genome shotgun (WGS) entry which is preliminary data.</text>
</comment>
<keyword evidence="12" id="KW-1185">Reference proteome</keyword>